<evidence type="ECO:0000313" key="1">
    <source>
        <dbReference type="EMBL" id="KZV39571.1"/>
    </source>
</evidence>
<organism evidence="1 2">
    <name type="scientific">Dorcoceras hygrometricum</name>
    <dbReference type="NCBI Taxonomy" id="472368"/>
    <lineage>
        <taxon>Eukaryota</taxon>
        <taxon>Viridiplantae</taxon>
        <taxon>Streptophyta</taxon>
        <taxon>Embryophyta</taxon>
        <taxon>Tracheophyta</taxon>
        <taxon>Spermatophyta</taxon>
        <taxon>Magnoliopsida</taxon>
        <taxon>eudicotyledons</taxon>
        <taxon>Gunneridae</taxon>
        <taxon>Pentapetalae</taxon>
        <taxon>asterids</taxon>
        <taxon>lamiids</taxon>
        <taxon>Lamiales</taxon>
        <taxon>Gesneriaceae</taxon>
        <taxon>Didymocarpoideae</taxon>
        <taxon>Trichosporeae</taxon>
        <taxon>Loxocarpinae</taxon>
        <taxon>Dorcoceras</taxon>
    </lineage>
</organism>
<dbReference type="Proteomes" id="UP000250235">
    <property type="component" value="Unassembled WGS sequence"/>
</dbReference>
<protein>
    <submittedName>
        <fullName evidence="1">Putative mitochondrial-processing peptidase subunit beta</fullName>
    </submittedName>
</protein>
<proteinExistence type="predicted"/>
<evidence type="ECO:0000313" key="2">
    <source>
        <dbReference type="Proteomes" id="UP000250235"/>
    </source>
</evidence>
<dbReference type="EMBL" id="KV000915">
    <property type="protein sequence ID" value="KZV39571.1"/>
    <property type="molecule type" value="Genomic_DNA"/>
</dbReference>
<name>A0A2Z7BYB2_9LAMI</name>
<reference evidence="1 2" key="1">
    <citation type="journal article" date="2015" name="Proc. Natl. Acad. Sci. U.S.A.">
        <title>The resurrection genome of Boea hygrometrica: A blueprint for survival of dehydration.</title>
        <authorList>
            <person name="Xiao L."/>
            <person name="Yang G."/>
            <person name="Zhang L."/>
            <person name="Yang X."/>
            <person name="Zhao S."/>
            <person name="Ji Z."/>
            <person name="Zhou Q."/>
            <person name="Hu M."/>
            <person name="Wang Y."/>
            <person name="Chen M."/>
            <person name="Xu Y."/>
            <person name="Jin H."/>
            <person name="Xiao X."/>
            <person name="Hu G."/>
            <person name="Bao F."/>
            <person name="Hu Y."/>
            <person name="Wan P."/>
            <person name="Li L."/>
            <person name="Deng X."/>
            <person name="Kuang T."/>
            <person name="Xiang C."/>
            <person name="Zhu J.K."/>
            <person name="Oliver M.J."/>
            <person name="He Y."/>
        </authorList>
    </citation>
    <scope>NUCLEOTIDE SEQUENCE [LARGE SCALE GENOMIC DNA]</scope>
    <source>
        <strain evidence="2">cv. XS01</strain>
    </source>
</reference>
<keyword evidence="2" id="KW-1185">Reference proteome</keyword>
<sequence length="83" mass="9229">MVQESRARNCEDDIVHPSVSMCLRAIPVEDEVENLAHQVNEMEVVLAKFQGVNVSLCHNMISLEDHLGGVYSCLDSAVRLVHP</sequence>
<accession>A0A2Z7BYB2</accession>
<dbReference type="AlphaFoldDB" id="A0A2Z7BYB2"/>
<gene>
    <name evidence="1" type="ORF">F511_10824</name>
</gene>